<dbReference type="PANTHER" id="PTHR14221:SF0">
    <property type="entry name" value="WD REPEAT-CONTAINING PROTEIN 44"/>
    <property type="match status" value="1"/>
</dbReference>
<feature type="repeat" description="WD" evidence="4">
    <location>
        <begin position="496"/>
        <end position="527"/>
    </location>
</feature>
<dbReference type="WBParaSite" id="MhA1_Contig1266.frz3.gene2">
    <property type="protein sequence ID" value="MhA1_Contig1266.frz3.gene2"/>
    <property type="gene ID" value="MhA1_Contig1266.frz3.gene2"/>
</dbReference>
<evidence type="ECO:0000313" key="6">
    <source>
        <dbReference type="Proteomes" id="UP000095281"/>
    </source>
</evidence>
<dbReference type="AlphaFoldDB" id="A0A1I8B2E1"/>
<feature type="repeat" description="WD" evidence="4">
    <location>
        <begin position="845"/>
        <end position="865"/>
    </location>
</feature>
<evidence type="ECO:0000256" key="4">
    <source>
        <dbReference type="PROSITE-ProRule" id="PRU00221"/>
    </source>
</evidence>
<keyword evidence="3" id="KW-0677">Repeat</keyword>
<organism evidence="6 7">
    <name type="scientific">Meloidogyne hapla</name>
    <name type="common">Root-knot nematode worm</name>
    <dbReference type="NCBI Taxonomy" id="6305"/>
    <lineage>
        <taxon>Eukaryota</taxon>
        <taxon>Metazoa</taxon>
        <taxon>Ecdysozoa</taxon>
        <taxon>Nematoda</taxon>
        <taxon>Chromadorea</taxon>
        <taxon>Rhabditida</taxon>
        <taxon>Tylenchina</taxon>
        <taxon>Tylenchomorpha</taxon>
        <taxon>Tylenchoidea</taxon>
        <taxon>Meloidogynidae</taxon>
        <taxon>Meloidogyninae</taxon>
        <taxon>Meloidogyne</taxon>
    </lineage>
</organism>
<dbReference type="Proteomes" id="UP000095281">
    <property type="component" value="Unplaced"/>
</dbReference>
<dbReference type="PANTHER" id="PTHR14221">
    <property type="entry name" value="WD REPEAT DOMAIN 44"/>
    <property type="match status" value="1"/>
</dbReference>
<dbReference type="OMA" id="GHAKTNS"/>
<dbReference type="Gene3D" id="2.130.10.10">
    <property type="entry name" value="YVTN repeat-like/Quinoprotein amine dehydrogenase"/>
    <property type="match status" value="2"/>
</dbReference>
<sequence>MSNKSDSEEFFEDAVDTLATSFYCEEKFFPQCSFQNSIPPPLGPPPPLPDHLTSPDCELPPSLPISPTSPIPPPLPPRRPLPKNPEPQQQINNAVISSSETTTTTSPDQQFYGRQRGHAKTNSLDRGLSLAKCMKIGPFPPPTSSKSNSLTRGVSPSEILSVLDEKDTQAQGVILGVIQQVLRDNSSIDENNKEREEVDDGASTSTSILPTISAKSSSFSLQRTKDEGIEGEKTPNFEKKTSFPHYENVKTNQSPNSVRPKKFLSDSVEQRHTLTRNSKKRIDERQHRRSASDKSPTRVKTSTSNSQKSSTWGKSMDSQKAESIDPITRDVERRMSLKDKPPLSNSKNEIEGNDGSSTDDVFGQKHSNVEYIRRFARNYGMAASDYLRDTVQKVRQQAANLKKSKKAEIVGGENDMDGVSSPGDSEDVSIAQCVSESLAVPGSSQVTRKTRATNSAEPPTSRAVSANTAPAPICRPKNAKKGPFDFEQLRLVQELNHEHTGAIWCIKFSDCGRLLATAGQDRNVRVWVLRSQLNYFSSLRERYGHEVADNLDYSAMQHIGNMRPEFYENGEDNMSERQTNLSSPEEAKKSGGLPIVGDKSTGYSALPSTSSSSSFATSVRQNESLNGGNVERNEKATRSNSSSFHIFSSIPFCVFRGHTADVLDLCWSPRNFFILSCGMDRTVKLWHLTRNECLCSFQHVDFVSCIAFMPKDDRYFISGSLDGKIRLWNIPEKRVAIWNEVEEVKKFITAITFVKNGKFVVVGTYSGRCFFYSTDQLKYHTVIDVRSSKGGARGRNYKITSLAVHGDKLLVTSNDSRIRIYDLRDMDLCCKFKGAQIDQSRIRSAFSPDGKYIVSGSEDNFIYLWRTSGPPPSLTVRNDRNHAWERVRAHQAVVTTATFAPKPQLILNWMIEQQKKQLNNVSLNTTESAATPKPTRRNGQGIDNNNINNNQRQHIAASVDRPFLALTSRLGLPAANLSEIQLRRHKMSVAASLGYSSSSLLSIPSSALLHGESANDPRDKRTLGDVIVSADLCGSIKIFVNALRLQAGGSNFFPMY</sequence>
<feature type="compositionally biased region" description="Pro residues" evidence="5">
    <location>
        <begin position="38"/>
        <end position="49"/>
    </location>
</feature>
<dbReference type="InterPro" id="IPR040324">
    <property type="entry name" value="WDR44/Dgr2"/>
</dbReference>
<name>A0A1I8B2E1_MELHA</name>
<protein>
    <recommendedName>
        <fullName evidence="1">WD repeat-containing protein 44</fullName>
    </recommendedName>
</protein>
<evidence type="ECO:0000256" key="1">
    <source>
        <dbReference type="ARBA" id="ARBA00021207"/>
    </source>
</evidence>
<feature type="compositionally biased region" description="Basic and acidic residues" evidence="5">
    <location>
        <begin position="280"/>
        <end position="296"/>
    </location>
</feature>
<evidence type="ECO:0000256" key="3">
    <source>
        <dbReference type="ARBA" id="ARBA00022737"/>
    </source>
</evidence>
<feature type="region of interest" description="Disordered" evidence="5">
    <location>
        <begin position="924"/>
        <end position="948"/>
    </location>
</feature>
<evidence type="ECO:0000313" key="7">
    <source>
        <dbReference type="WBParaSite" id="MhA1_Contig1266.frz3.gene2"/>
    </source>
</evidence>
<feature type="compositionally biased region" description="Basic and acidic residues" evidence="5">
    <location>
        <begin position="223"/>
        <end position="241"/>
    </location>
</feature>
<feature type="region of interest" description="Disordered" evidence="5">
    <location>
        <begin position="34"/>
        <end position="125"/>
    </location>
</feature>
<dbReference type="PROSITE" id="PS50294">
    <property type="entry name" value="WD_REPEATS_REGION"/>
    <property type="match status" value="3"/>
</dbReference>
<feature type="compositionally biased region" description="Low complexity" evidence="5">
    <location>
        <begin position="97"/>
        <end position="106"/>
    </location>
</feature>
<feature type="compositionally biased region" description="Low complexity" evidence="5">
    <location>
        <begin position="300"/>
        <end position="311"/>
    </location>
</feature>
<feature type="compositionally biased region" description="Low complexity" evidence="5">
    <location>
        <begin position="600"/>
        <end position="618"/>
    </location>
</feature>
<proteinExistence type="predicted"/>
<dbReference type="Pfam" id="PF00400">
    <property type="entry name" value="WD40"/>
    <property type="match status" value="4"/>
</dbReference>
<feature type="compositionally biased region" description="Polar residues" evidence="5">
    <location>
        <begin position="86"/>
        <end position="96"/>
    </location>
</feature>
<keyword evidence="2 4" id="KW-0853">WD repeat</keyword>
<feature type="repeat" description="WD" evidence="4">
    <location>
        <begin position="655"/>
        <end position="696"/>
    </location>
</feature>
<dbReference type="InterPro" id="IPR001680">
    <property type="entry name" value="WD40_rpt"/>
</dbReference>
<accession>A0A1I8B2E1</accession>
<feature type="region of interest" description="Disordered" evidence="5">
    <location>
        <begin position="186"/>
        <end position="362"/>
    </location>
</feature>
<feature type="compositionally biased region" description="Polar residues" evidence="5">
    <location>
        <begin position="442"/>
        <end position="468"/>
    </location>
</feature>
<feature type="compositionally biased region" description="Basic and acidic residues" evidence="5">
    <location>
        <begin position="317"/>
        <end position="341"/>
    </location>
</feature>
<dbReference type="PROSITE" id="PS50082">
    <property type="entry name" value="WD_REPEATS_2"/>
    <property type="match status" value="4"/>
</dbReference>
<evidence type="ECO:0000256" key="5">
    <source>
        <dbReference type="SAM" id="MobiDB-lite"/>
    </source>
</evidence>
<feature type="compositionally biased region" description="Pro residues" evidence="5">
    <location>
        <begin position="61"/>
        <end position="85"/>
    </location>
</feature>
<feature type="repeat" description="WD" evidence="4">
    <location>
        <begin position="696"/>
        <end position="730"/>
    </location>
</feature>
<feature type="region of interest" description="Disordered" evidence="5">
    <location>
        <begin position="441"/>
        <end position="476"/>
    </location>
</feature>
<dbReference type="CDD" id="cd00200">
    <property type="entry name" value="WD40"/>
    <property type="match status" value="1"/>
</dbReference>
<feature type="compositionally biased region" description="Polar residues" evidence="5">
    <location>
        <begin position="202"/>
        <end position="222"/>
    </location>
</feature>
<feature type="region of interest" description="Disordered" evidence="5">
    <location>
        <begin position="567"/>
        <end position="635"/>
    </location>
</feature>
<reference evidence="7" key="1">
    <citation type="submission" date="2016-11" db="UniProtKB">
        <authorList>
            <consortium name="WormBaseParasite"/>
        </authorList>
    </citation>
    <scope>IDENTIFICATION</scope>
</reference>
<feature type="compositionally biased region" description="Low complexity" evidence="5">
    <location>
        <begin position="937"/>
        <end position="948"/>
    </location>
</feature>
<dbReference type="InterPro" id="IPR036322">
    <property type="entry name" value="WD40_repeat_dom_sf"/>
</dbReference>
<dbReference type="SMART" id="SM00320">
    <property type="entry name" value="WD40"/>
    <property type="match status" value="6"/>
</dbReference>
<dbReference type="PRINTS" id="PR00320">
    <property type="entry name" value="GPROTEINBRPT"/>
</dbReference>
<dbReference type="InterPro" id="IPR020472">
    <property type="entry name" value="WD40_PAC1"/>
</dbReference>
<dbReference type="SUPFAM" id="SSF50978">
    <property type="entry name" value="WD40 repeat-like"/>
    <property type="match status" value="1"/>
</dbReference>
<keyword evidence="6" id="KW-1185">Reference proteome</keyword>
<evidence type="ECO:0000256" key="2">
    <source>
        <dbReference type="ARBA" id="ARBA00022574"/>
    </source>
</evidence>
<dbReference type="InterPro" id="IPR015943">
    <property type="entry name" value="WD40/YVTN_repeat-like_dom_sf"/>
</dbReference>